<keyword evidence="3" id="KW-0472">Membrane</keyword>
<gene>
    <name evidence="5" type="ORF">LOC68_27350</name>
</gene>
<evidence type="ECO:0000313" key="5">
    <source>
        <dbReference type="EMBL" id="MCC9632128.1"/>
    </source>
</evidence>
<keyword evidence="3" id="KW-1133">Transmembrane helix</keyword>
<keyword evidence="6" id="KW-1185">Reference proteome</keyword>
<dbReference type="RefSeq" id="WP_230224984.1">
    <property type="nucleotide sequence ID" value="NZ_JAJKFT010000010.1"/>
</dbReference>
<dbReference type="Gene3D" id="2.30.30.700">
    <property type="entry name" value="SLA1 homology domain 1"/>
    <property type="match status" value="1"/>
</dbReference>
<accession>A0A9X1SIZ3</accession>
<reference evidence="5" key="1">
    <citation type="submission" date="2021-11" db="EMBL/GenBank/DDBJ databases">
        <title>Genome sequence.</title>
        <authorList>
            <person name="Sun Q."/>
        </authorList>
    </citation>
    <scope>NUCLEOTIDE SEQUENCE</scope>
    <source>
        <strain evidence="5">JC732</strain>
    </source>
</reference>
<dbReference type="InterPro" id="IPR007131">
    <property type="entry name" value="SHD1"/>
</dbReference>
<sequence length="441" mass="47389">MNNGILLLAAEGEEGRYALFAFLMSIVFVGVGLYGIFTGKLMIWGRQRWLFSLVGLDESSPGFPQLIGGCYCAVGGIVLVAMTVQAMKAPEEQQQVARPDIDLSHLPDLSKIPVHMPPGTNNPRPSSSPPVSSVPSTEAPKPRENRFDPETTERLRAERMKAEAEQEAAKREKERLAQVAKEAVEQMNREKEAARQAALELPDPPLPLSYFTYADVALQESPELGESGSERFADHAPPGGVMVGAIFFVGKNYGASIAGIQPIYQVGDKYVKGKICGDETDQPVQQLAEAGGVVAGFKLMTGRIIDAAQLAYGPLDGTKIDPKQGYFGEQIGGDGGYPGNYYAEGRAISGVFGTYEKGKSLKSLGMYVIRRMQVTGAAPPSSMSAELRTFTSSNGKFSVQAKFVALNDDGTVSLEKEDGSKVKAPLSSLSAEDQAYVNSMR</sequence>
<feature type="domain" description="SLA1 homology" evidence="4">
    <location>
        <begin position="384"/>
        <end position="440"/>
    </location>
</feature>
<dbReference type="GO" id="GO:0008092">
    <property type="term" value="F:cytoskeletal protein binding"/>
    <property type="evidence" value="ECO:0007669"/>
    <property type="project" value="InterPro"/>
</dbReference>
<organism evidence="5 6">
    <name type="scientific">Blastopirellula sediminis</name>
    <dbReference type="NCBI Taxonomy" id="2894196"/>
    <lineage>
        <taxon>Bacteria</taxon>
        <taxon>Pseudomonadati</taxon>
        <taxon>Planctomycetota</taxon>
        <taxon>Planctomycetia</taxon>
        <taxon>Pirellulales</taxon>
        <taxon>Pirellulaceae</taxon>
        <taxon>Blastopirellula</taxon>
    </lineage>
</organism>
<dbReference type="AlphaFoldDB" id="A0A9X1SIZ3"/>
<evidence type="ECO:0000259" key="4">
    <source>
        <dbReference type="Pfam" id="PF03983"/>
    </source>
</evidence>
<feature type="region of interest" description="Disordered" evidence="2">
    <location>
        <begin position="107"/>
        <end position="151"/>
    </location>
</feature>
<dbReference type="GO" id="GO:0030674">
    <property type="term" value="F:protein-macromolecule adaptor activity"/>
    <property type="evidence" value="ECO:0007669"/>
    <property type="project" value="InterPro"/>
</dbReference>
<protein>
    <recommendedName>
        <fullName evidence="4">SLA1 homology domain-containing protein</fullName>
    </recommendedName>
</protein>
<evidence type="ECO:0000256" key="2">
    <source>
        <dbReference type="SAM" id="MobiDB-lite"/>
    </source>
</evidence>
<evidence type="ECO:0000313" key="6">
    <source>
        <dbReference type="Proteomes" id="UP001139103"/>
    </source>
</evidence>
<feature type="transmembrane region" description="Helical" evidence="3">
    <location>
        <begin position="63"/>
        <end position="84"/>
    </location>
</feature>
<evidence type="ECO:0000256" key="3">
    <source>
        <dbReference type="SAM" id="Phobius"/>
    </source>
</evidence>
<feature type="coiled-coil region" evidence="1">
    <location>
        <begin position="152"/>
        <end position="200"/>
    </location>
</feature>
<keyword evidence="1" id="KW-0175">Coiled coil</keyword>
<feature type="compositionally biased region" description="Basic and acidic residues" evidence="2">
    <location>
        <begin position="140"/>
        <end position="151"/>
    </location>
</feature>
<dbReference type="EMBL" id="JAJKFT010000010">
    <property type="protein sequence ID" value="MCC9632128.1"/>
    <property type="molecule type" value="Genomic_DNA"/>
</dbReference>
<evidence type="ECO:0000256" key="1">
    <source>
        <dbReference type="SAM" id="Coils"/>
    </source>
</evidence>
<dbReference type="Proteomes" id="UP001139103">
    <property type="component" value="Unassembled WGS sequence"/>
</dbReference>
<dbReference type="GO" id="GO:0042802">
    <property type="term" value="F:identical protein binding"/>
    <property type="evidence" value="ECO:0007669"/>
    <property type="project" value="InterPro"/>
</dbReference>
<keyword evidence="3" id="KW-0812">Transmembrane</keyword>
<feature type="transmembrane region" description="Helical" evidence="3">
    <location>
        <begin position="20"/>
        <end position="43"/>
    </location>
</feature>
<name>A0A9X1SIZ3_9BACT</name>
<comment type="caution">
    <text evidence="5">The sequence shown here is derived from an EMBL/GenBank/DDBJ whole genome shotgun (WGS) entry which is preliminary data.</text>
</comment>
<dbReference type="Pfam" id="PF03983">
    <property type="entry name" value="SHD1"/>
    <property type="match status" value="1"/>
</dbReference>
<proteinExistence type="predicted"/>
<dbReference type="GO" id="GO:0043130">
    <property type="term" value="F:ubiquitin binding"/>
    <property type="evidence" value="ECO:0007669"/>
    <property type="project" value="InterPro"/>
</dbReference>